<keyword evidence="1" id="KW-0472">Membrane</keyword>
<feature type="transmembrane region" description="Helical" evidence="1">
    <location>
        <begin position="82"/>
        <end position="104"/>
    </location>
</feature>
<gene>
    <name evidence="2" type="ORF">A33I_04315</name>
</gene>
<evidence type="ECO:0000313" key="3">
    <source>
        <dbReference type="Proteomes" id="UP000017170"/>
    </source>
</evidence>
<keyword evidence="3" id="KW-1185">Reference proteome</keyword>
<feature type="transmembrane region" description="Helical" evidence="1">
    <location>
        <begin position="51"/>
        <end position="70"/>
    </location>
</feature>
<proteinExistence type="predicted"/>
<evidence type="ECO:0000256" key="1">
    <source>
        <dbReference type="SAM" id="Phobius"/>
    </source>
</evidence>
<evidence type="ECO:0000313" key="2">
    <source>
        <dbReference type="EMBL" id="ERN54904.1"/>
    </source>
</evidence>
<keyword evidence="1" id="KW-0812">Transmembrane</keyword>
<name>U6ST88_9BACI</name>
<reference evidence="2 3" key="1">
    <citation type="journal article" date="2013" name="Genome Announc.">
        <title>Genome Sequence of the Extreme Obligate Alkaliphile Bacillus marmarensis Strain DSM 21297.</title>
        <authorList>
            <person name="Wernick D.G."/>
            <person name="Choi K.Y."/>
            <person name="Tat C.A."/>
            <person name="Lafontaine Rivera J.G."/>
            <person name="Liao J.C."/>
        </authorList>
    </citation>
    <scope>NUCLEOTIDE SEQUENCE [LARGE SCALE GENOMIC DNA]</scope>
    <source>
        <strain evidence="2 3">DSM 21297</strain>
    </source>
</reference>
<accession>U6ST88</accession>
<keyword evidence="1" id="KW-1133">Transmembrane helix</keyword>
<dbReference type="AlphaFoldDB" id="U6ST88"/>
<feature type="transmembrane region" description="Helical" evidence="1">
    <location>
        <begin position="7"/>
        <end position="31"/>
    </location>
</feature>
<dbReference type="Proteomes" id="UP000017170">
    <property type="component" value="Unassembled WGS sequence"/>
</dbReference>
<sequence length="109" mass="12451">MIIIDVLYVVILFFLAVQLTMSIVTAIIGNTAVRIMEFSFIKNSNSLSDKLLNISFYALYGLPHFFYVFLMKRFSYAAARLLYIVYLICLLISVTTLLLISSFITEALM</sequence>
<comment type="caution">
    <text evidence="2">The sequence shown here is derived from an EMBL/GenBank/DDBJ whole genome shotgun (WGS) entry which is preliminary data.</text>
</comment>
<organism evidence="2 3">
    <name type="scientific">Alkalihalophilus marmarensis DSM 21297</name>
    <dbReference type="NCBI Taxonomy" id="1188261"/>
    <lineage>
        <taxon>Bacteria</taxon>
        <taxon>Bacillati</taxon>
        <taxon>Bacillota</taxon>
        <taxon>Bacilli</taxon>
        <taxon>Bacillales</taxon>
        <taxon>Bacillaceae</taxon>
        <taxon>Alkalihalophilus</taxon>
    </lineage>
</organism>
<dbReference type="RefSeq" id="WP_022626675.1">
    <property type="nucleotide sequence ID" value="NZ_ATAE01000004.1"/>
</dbReference>
<dbReference type="EMBL" id="ATAE01000004">
    <property type="protein sequence ID" value="ERN54904.1"/>
    <property type="molecule type" value="Genomic_DNA"/>
</dbReference>
<protein>
    <submittedName>
        <fullName evidence="2">Uncharacterized protein</fullName>
    </submittedName>
</protein>